<accession>A0A2K8UDT7</accession>
<dbReference type="RefSeq" id="WP_100921441.1">
    <property type="nucleotide sequence ID" value="NZ_CP020370.1"/>
</dbReference>
<dbReference type="AlphaFoldDB" id="A0A2K8UDT7"/>
<protein>
    <submittedName>
        <fullName evidence="1">Uncharacterized protein</fullName>
    </submittedName>
</protein>
<reference evidence="1 2" key="1">
    <citation type="submission" date="2017-03" db="EMBL/GenBank/DDBJ databases">
        <title>Complete genome sequence of Candidatus 'Thiodictyon syntrophicum' sp. nov. strain Cad16T, a photolithoautotroph purple sulfur bacterium isolated from an alpine meromictic lake.</title>
        <authorList>
            <person name="Luedin S.M."/>
            <person name="Pothier J.F."/>
            <person name="Danza F."/>
            <person name="Storelli N."/>
            <person name="Wittwer M."/>
            <person name="Tonolla M."/>
        </authorList>
    </citation>
    <scope>NUCLEOTIDE SEQUENCE [LARGE SCALE GENOMIC DNA]</scope>
    <source>
        <strain evidence="1 2">Cad16T</strain>
    </source>
</reference>
<evidence type="ECO:0000313" key="2">
    <source>
        <dbReference type="Proteomes" id="UP000232638"/>
    </source>
</evidence>
<proteinExistence type="predicted"/>
<gene>
    <name evidence="1" type="ORF">THSYN_24275</name>
</gene>
<dbReference type="EMBL" id="CP020370">
    <property type="protein sequence ID" value="AUB83763.1"/>
    <property type="molecule type" value="Genomic_DNA"/>
</dbReference>
<sequence length="321" mass="34006">MKKPITASPAVTPLAAALAALDAQDTLRAKLGTARSAEAESAAALQHMERTAADTENALAGYRTSPDRYAHEITTGTDIGARVQADIAMEGARLEAHRSEVARLSALLDNTAATAVTPAILAEQRTALDLTKQRVDTLRRHCADLPQLHMPTCPAKSQEMKTELEDLLAAQLLGEDVSARLAEVTAELAQDAKVRAQNDNEVSATLAGLNRLADAAEAALERDRGHYRDLVDAFLRSQVAAAAERYELLAEQTAAALIELQALDDARLAGCKGAPFGLVSGYLTRVSLPRVSSLGAPLLSADMMLERVPPATAAVRAEFGI</sequence>
<dbReference type="KEGG" id="tsy:THSYN_24275"/>
<keyword evidence="2" id="KW-1185">Reference proteome</keyword>
<dbReference type="Proteomes" id="UP000232638">
    <property type="component" value="Chromosome"/>
</dbReference>
<organism evidence="1 2">
    <name type="scientific">Candidatus Thiodictyon syntrophicum</name>
    <dbReference type="NCBI Taxonomy" id="1166950"/>
    <lineage>
        <taxon>Bacteria</taxon>
        <taxon>Pseudomonadati</taxon>
        <taxon>Pseudomonadota</taxon>
        <taxon>Gammaproteobacteria</taxon>
        <taxon>Chromatiales</taxon>
        <taxon>Chromatiaceae</taxon>
        <taxon>Thiodictyon</taxon>
    </lineage>
</organism>
<name>A0A2K8UDT7_9GAMM</name>
<evidence type="ECO:0000313" key="1">
    <source>
        <dbReference type="EMBL" id="AUB83763.1"/>
    </source>
</evidence>